<evidence type="ECO:0000256" key="5">
    <source>
        <dbReference type="ARBA" id="ARBA00022553"/>
    </source>
</evidence>
<dbReference type="EMBL" id="BRXY01000351">
    <property type="protein sequence ID" value="GMH89107.1"/>
    <property type="molecule type" value="Genomic_DNA"/>
</dbReference>
<evidence type="ECO:0000256" key="10">
    <source>
        <dbReference type="SAM" id="Coils"/>
    </source>
</evidence>
<evidence type="ECO:0000313" key="12">
    <source>
        <dbReference type="EMBL" id="GMH89107.1"/>
    </source>
</evidence>
<comment type="subcellular location">
    <subcellularLocation>
        <location evidence="1">Chromosome</location>
    </subcellularLocation>
    <subcellularLocation>
        <location evidence="2">Nucleus</location>
        <location evidence="2">Nucleolus</location>
    </subcellularLocation>
</comment>
<keyword evidence="6" id="KW-0164">Citrullination</keyword>
<evidence type="ECO:0000256" key="3">
    <source>
        <dbReference type="ARBA" id="ARBA00016738"/>
    </source>
</evidence>
<evidence type="ECO:0000256" key="1">
    <source>
        <dbReference type="ARBA" id="ARBA00004286"/>
    </source>
</evidence>
<evidence type="ECO:0000313" key="13">
    <source>
        <dbReference type="Proteomes" id="UP001165085"/>
    </source>
</evidence>
<evidence type="ECO:0000256" key="9">
    <source>
        <dbReference type="ARBA" id="ARBA00093307"/>
    </source>
</evidence>
<protein>
    <recommendedName>
        <fullName evidence="3">Coiled-coil domain-containing protein 86</fullName>
    </recommendedName>
</protein>
<sequence length="263" mass="29707">MAVYSKLTVATLKAELDSRGINYDKKCKKAILITKLKEDDQQKEEMEQTKEQIKEQTMEQTKTPVTKTAAAATTIAAEITTNNTNASTTSTTSTTNTTNTTNTTTTPSPFTRNEFNPPNHHLKGTFLTSAPPTKGRNTSGRNWKVRPQKRTSTLVNKVTLNNKVKSSWEAKEESRNRLREIKAREKEIKASTLASKLEKKERRLSQEKRRAENAAKALQYQTMNHNTVGNKIKAMSKKQLRMIKKTRFNQKTGVTELVGAFEK</sequence>
<evidence type="ECO:0000256" key="6">
    <source>
        <dbReference type="ARBA" id="ARBA00022934"/>
    </source>
</evidence>
<keyword evidence="8" id="KW-0539">Nucleus</keyword>
<dbReference type="GO" id="GO:0005730">
    <property type="term" value="C:nucleolus"/>
    <property type="evidence" value="ECO:0007669"/>
    <property type="project" value="UniProtKB-SubCell"/>
</dbReference>
<dbReference type="InterPro" id="IPR036361">
    <property type="entry name" value="SAP_dom_sf"/>
</dbReference>
<feature type="coiled-coil region" evidence="10">
    <location>
        <begin position="36"/>
        <end position="63"/>
    </location>
</feature>
<comment type="caution">
    <text evidence="12">The sequence shown here is derived from an EMBL/GenBank/DDBJ whole genome shotgun (WGS) entry which is preliminary data.</text>
</comment>
<dbReference type="Gene3D" id="1.10.720.30">
    <property type="entry name" value="SAP domain"/>
    <property type="match status" value="1"/>
</dbReference>
<dbReference type="AlphaFoldDB" id="A0A9W7BK43"/>
<evidence type="ECO:0000256" key="7">
    <source>
        <dbReference type="ARBA" id="ARBA00023054"/>
    </source>
</evidence>
<feature type="coiled-coil region" evidence="10">
    <location>
        <begin position="171"/>
        <end position="221"/>
    </location>
</feature>
<keyword evidence="5" id="KW-0597">Phosphoprotein</keyword>
<keyword evidence="13" id="KW-1185">Reference proteome</keyword>
<dbReference type="Proteomes" id="UP001165085">
    <property type="component" value="Unassembled WGS sequence"/>
</dbReference>
<feature type="compositionally biased region" description="Polar residues" evidence="11">
    <location>
        <begin position="126"/>
        <end position="141"/>
    </location>
</feature>
<dbReference type="InterPro" id="IPR026570">
    <property type="entry name" value="CCDC86"/>
</dbReference>
<proteinExistence type="predicted"/>
<reference evidence="13" key="1">
    <citation type="journal article" date="2023" name="Commun. Biol.">
        <title>Genome analysis of Parmales, the sister group of diatoms, reveals the evolutionary specialization of diatoms from phago-mixotrophs to photoautotrophs.</title>
        <authorList>
            <person name="Ban H."/>
            <person name="Sato S."/>
            <person name="Yoshikawa S."/>
            <person name="Yamada K."/>
            <person name="Nakamura Y."/>
            <person name="Ichinomiya M."/>
            <person name="Sato N."/>
            <person name="Blanc-Mathieu R."/>
            <person name="Endo H."/>
            <person name="Kuwata A."/>
            <person name="Ogata H."/>
        </authorList>
    </citation>
    <scope>NUCLEOTIDE SEQUENCE [LARGE SCALE GENOMIC DNA]</scope>
    <source>
        <strain evidence="13">NIES 3701</strain>
    </source>
</reference>
<accession>A0A9W7BK43</accession>
<dbReference type="OrthoDB" id="277961at2759"/>
<keyword evidence="4" id="KW-0158">Chromosome</keyword>
<organism evidence="12 13">
    <name type="scientific">Triparma strigata</name>
    <dbReference type="NCBI Taxonomy" id="1606541"/>
    <lineage>
        <taxon>Eukaryota</taxon>
        <taxon>Sar</taxon>
        <taxon>Stramenopiles</taxon>
        <taxon>Ochrophyta</taxon>
        <taxon>Bolidophyceae</taxon>
        <taxon>Parmales</taxon>
        <taxon>Triparmaceae</taxon>
        <taxon>Triparma</taxon>
    </lineage>
</organism>
<comment type="function">
    <text evidence="9">Required for proper chromosome segregation during mitosis and error-free mitotic progression.</text>
</comment>
<dbReference type="GO" id="GO:0005694">
    <property type="term" value="C:chromosome"/>
    <property type="evidence" value="ECO:0007669"/>
    <property type="project" value="UniProtKB-SubCell"/>
</dbReference>
<feature type="compositionally biased region" description="Low complexity" evidence="11">
    <location>
        <begin position="82"/>
        <end position="106"/>
    </location>
</feature>
<name>A0A9W7BK43_9STRA</name>
<evidence type="ECO:0000256" key="2">
    <source>
        <dbReference type="ARBA" id="ARBA00004604"/>
    </source>
</evidence>
<evidence type="ECO:0000256" key="11">
    <source>
        <dbReference type="SAM" id="MobiDB-lite"/>
    </source>
</evidence>
<feature type="compositionally biased region" description="Polar residues" evidence="11">
    <location>
        <begin position="107"/>
        <end position="116"/>
    </location>
</feature>
<gene>
    <name evidence="12" type="ORF">TrST_g3299</name>
</gene>
<evidence type="ECO:0000256" key="8">
    <source>
        <dbReference type="ARBA" id="ARBA00023242"/>
    </source>
</evidence>
<feature type="region of interest" description="Disordered" evidence="11">
    <location>
        <begin position="82"/>
        <end position="143"/>
    </location>
</feature>
<keyword evidence="7 10" id="KW-0175">Coiled coil</keyword>
<evidence type="ECO:0000256" key="4">
    <source>
        <dbReference type="ARBA" id="ARBA00022454"/>
    </source>
</evidence>
<dbReference type="PANTHER" id="PTHR13557:SF1">
    <property type="entry name" value="COILED-COIL DOMAIN-CONTAINING PROTEIN 86"/>
    <property type="match status" value="1"/>
</dbReference>
<dbReference type="PANTHER" id="PTHR13557">
    <property type="entry name" value="COILED-COIL DOMAIN-CONTAINING PROTEIN 86"/>
    <property type="match status" value="1"/>
</dbReference>